<name>A0A2T1ELQ2_9CYAN</name>
<protein>
    <recommendedName>
        <fullName evidence="1">Methyltransferase type 11 domain-containing protein</fullName>
    </recommendedName>
</protein>
<dbReference type="Pfam" id="PF08241">
    <property type="entry name" value="Methyltransf_11"/>
    <property type="match status" value="1"/>
</dbReference>
<dbReference type="Proteomes" id="UP000239576">
    <property type="component" value="Unassembled WGS sequence"/>
</dbReference>
<proteinExistence type="predicted"/>
<feature type="domain" description="Methyltransferase type 11" evidence="1">
    <location>
        <begin position="46"/>
        <end position="134"/>
    </location>
</feature>
<reference evidence="2 3" key="2">
    <citation type="submission" date="2018-03" db="EMBL/GenBank/DDBJ databases">
        <title>The ancient ancestry and fast evolution of plastids.</title>
        <authorList>
            <person name="Moore K.R."/>
            <person name="Magnabosco C."/>
            <person name="Momper L."/>
            <person name="Gold D.A."/>
            <person name="Bosak T."/>
            <person name="Fournier G.P."/>
        </authorList>
    </citation>
    <scope>NUCLEOTIDE SEQUENCE [LARGE SCALE GENOMIC DNA]</scope>
    <source>
        <strain evidence="2 3">ULC18</strain>
    </source>
</reference>
<dbReference type="InterPro" id="IPR013216">
    <property type="entry name" value="Methyltransf_11"/>
</dbReference>
<dbReference type="GO" id="GO:0008757">
    <property type="term" value="F:S-adenosylmethionine-dependent methyltransferase activity"/>
    <property type="evidence" value="ECO:0007669"/>
    <property type="project" value="InterPro"/>
</dbReference>
<dbReference type="EMBL" id="PVWK01000017">
    <property type="protein sequence ID" value="PSB33635.1"/>
    <property type="molecule type" value="Genomic_DNA"/>
</dbReference>
<evidence type="ECO:0000313" key="2">
    <source>
        <dbReference type="EMBL" id="PSB33635.1"/>
    </source>
</evidence>
<dbReference type="Gene3D" id="3.40.50.150">
    <property type="entry name" value="Vaccinia Virus protein VP39"/>
    <property type="match status" value="1"/>
</dbReference>
<dbReference type="OrthoDB" id="449182at2"/>
<evidence type="ECO:0000259" key="1">
    <source>
        <dbReference type="Pfam" id="PF08241"/>
    </source>
</evidence>
<dbReference type="SUPFAM" id="SSF53335">
    <property type="entry name" value="S-adenosyl-L-methionine-dependent methyltransferases"/>
    <property type="match status" value="1"/>
</dbReference>
<dbReference type="PANTHER" id="PTHR42912">
    <property type="entry name" value="METHYLTRANSFERASE"/>
    <property type="match status" value="1"/>
</dbReference>
<dbReference type="InterPro" id="IPR029063">
    <property type="entry name" value="SAM-dependent_MTases_sf"/>
</dbReference>
<dbReference type="AlphaFoldDB" id="A0A2T1ELQ2"/>
<dbReference type="CDD" id="cd02440">
    <property type="entry name" value="AdoMet_MTases"/>
    <property type="match status" value="1"/>
</dbReference>
<sequence>MTANNINLEPGYWDKIWQQEGEATWRRYPSCFGRICWAVGHFNEVLELGCGVGVLAGRLAEFGNSVTGLDLSAAAIAQLPPAITGIVATLPDIPLPDHSFDVVVATETLEHIEDDQACIKRAVQILRPDGRAYIAVPNNCVGPDEDPEHLRKYTPETIEALLSPYGQVFIETFVDEFIVAQGQIVALPTILAALYT</sequence>
<dbReference type="InterPro" id="IPR050508">
    <property type="entry name" value="Methyltransf_Superfamily"/>
</dbReference>
<reference evidence="3" key="1">
    <citation type="submission" date="2018-02" db="EMBL/GenBank/DDBJ databases">
        <authorList>
            <person name="Moore K."/>
            <person name="Momper L."/>
        </authorList>
    </citation>
    <scope>NUCLEOTIDE SEQUENCE [LARGE SCALE GENOMIC DNA]</scope>
    <source>
        <strain evidence="3">ULC18</strain>
    </source>
</reference>
<dbReference type="RefSeq" id="WP_106254997.1">
    <property type="nucleotide sequence ID" value="NZ_CAWNSW010000080.1"/>
</dbReference>
<organism evidence="2 3">
    <name type="scientific">Stenomitos frigidus ULC18</name>
    <dbReference type="NCBI Taxonomy" id="2107698"/>
    <lineage>
        <taxon>Bacteria</taxon>
        <taxon>Bacillati</taxon>
        <taxon>Cyanobacteriota</taxon>
        <taxon>Cyanophyceae</taxon>
        <taxon>Leptolyngbyales</taxon>
        <taxon>Leptolyngbyaceae</taxon>
        <taxon>Stenomitos</taxon>
    </lineage>
</organism>
<accession>A0A2T1ELQ2</accession>
<keyword evidence="3" id="KW-1185">Reference proteome</keyword>
<comment type="caution">
    <text evidence="2">The sequence shown here is derived from an EMBL/GenBank/DDBJ whole genome shotgun (WGS) entry which is preliminary data.</text>
</comment>
<evidence type="ECO:0000313" key="3">
    <source>
        <dbReference type="Proteomes" id="UP000239576"/>
    </source>
</evidence>
<gene>
    <name evidence="2" type="ORF">C7B82_03900</name>
</gene>